<dbReference type="KEGG" id="src:M271_16610"/>
<organism evidence="1 2">
    <name type="scientific">Streptomyces rapamycinicus (strain ATCC 29253 / DSM 41530 / NRRL 5491 / AYB-994)</name>
    <name type="common">Streptomyces hygroscopicus (strain ATCC 29253)</name>
    <dbReference type="NCBI Taxonomy" id="1343740"/>
    <lineage>
        <taxon>Bacteria</taxon>
        <taxon>Bacillati</taxon>
        <taxon>Actinomycetota</taxon>
        <taxon>Actinomycetes</taxon>
        <taxon>Kitasatosporales</taxon>
        <taxon>Streptomycetaceae</taxon>
        <taxon>Streptomyces</taxon>
        <taxon>Streptomyces violaceusniger group</taxon>
    </lineage>
</organism>
<evidence type="ECO:0000313" key="1">
    <source>
        <dbReference type="EMBL" id="RLV82104.1"/>
    </source>
</evidence>
<evidence type="ECO:0000313" key="2">
    <source>
        <dbReference type="Proteomes" id="UP000281594"/>
    </source>
</evidence>
<dbReference type="eggNOG" id="ENOG5032367">
    <property type="taxonomic scope" value="Bacteria"/>
</dbReference>
<dbReference type="RefSeq" id="WP_020868312.1">
    <property type="nucleotide sequence ID" value="NC_022785.1"/>
</dbReference>
<accession>A0A0A0N6P6</accession>
<reference evidence="1 2" key="1">
    <citation type="journal article" date="2018" name="J. Biol. Chem.">
        <title>Discovery of the actinoplanic acid pathway in Streptomyces rapamycinicus reveals a genetically conserved synergism with rapamycin.</title>
        <authorList>
            <person name="Mrak P."/>
            <person name="Krastel P."/>
            <person name="Pivk Lukancic P."/>
            <person name="Tao J."/>
            <person name="Pistorius D."/>
            <person name="Moore C.M."/>
        </authorList>
    </citation>
    <scope>NUCLEOTIDE SEQUENCE [LARGE SCALE GENOMIC DNA]</scope>
    <source>
        <strain evidence="1 2">NRRL 5491</strain>
    </source>
</reference>
<comment type="caution">
    <text evidence="1">The sequence shown here is derived from an EMBL/GenBank/DDBJ whole genome shotgun (WGS) entry which is preliminary data.</text>
</comment>
<dbReference type="Proteomes" id="UP000281594">
    <property type="component" value="Unassembled WGS sequence"/>
</dbReference>
<sequence length="103" mass="11432">MKITEEHIDAMRSARHRSARAEARAVAELLRQALGRLGFTSDVAMAHDEKDDALFWPVLRGEVTVSGHPMVALGRIPLDSANRLAEILMRAALEEQTKKATTR</sequence>
<dbReference type="HOGENOM" id="CLU_2290201_0_0_11"/>
<dbReference type="AlphaFoldDB" id="A0A0A0N6P6"/>
<name>A0A0A0N6P6_STRRN</name>
<gene>
    <name evidence="1" type="ORF">D3C57_127005</name>
</gene>
<dbReference type="EMBL" id="QYCY01000001">
    <property type="protein sequence ID" value="RLV82104.1"/>
    <property type="molecule type" value="Genomic_DNA"/>
</dbReference>
<proteinExistence type="predicted"/>
<protein>
    <submittedName>
        <fullName evidence="1">Uncharacterized protein</fullName>
    </submittedName>
</protein>